<dbReference type="RefSeq" id="WP_072504835.1">
    <property type="nucleotide sequence ID" value="NZ_CP016364.1"/>
</dbReference>
<dbReference type="KEGG" id="php:PhaeoP97_01874"/>
<dbReference type="STRING" id="1844006.PhaeoP97_01874"/>
<dbReference type="PANTHER" id="PTHR37813">
    <property type="entry name" value="FELS-2 PROPHAGE PROTEIN"/>
    <property type="match status" value="1"/>
</dbReference>
<evidence type="ECO:0000313" key="5">
    <source>
        <dbReference type="Proteomes" id="UP000183859"/>
    </source>
</evidence>
<feature type="transmembrane region" description="Helical" evidence="3">
    <location>
        <begin position="374"/>
        <end position="398"/>
    </location>
</feature>
<feature type="transmembrane region" description="Helical" evidence="3">
    <location>
        <begin position="404"/>
        <end position="427"/>
    </location>
</feature>
<name>A0A1L3I5A1_9RHOB</name>
<keyword evidence="5" id="KW-1185">Reference proteome</keyword>
<evidence type="ECO:0000313" key="4">
    <source>
        <dbReference type="EMBL" id="APG47285.1"/>
    </source>
</evidence>
<dbReference type="AlphaFoldDB" id="A0A1L3I5A1"/>
<organism evidence="4 5">
    <name type="scientific">Phaeobacter porticola</name>
    <dbReference type="NCBI Taxonomy" id="1844006"/>
    <lineage>
        <taxon>Bacteria</taxon>
        <taxon>Pseudomonadati</taxon>
        <taxon>Pseudomonadota</taxon>
        <taxon>Alphaproteobacteria</taxon>
        <taxon>Rhodobacterales</taxon>
        <taxon>Roseobacteraceae</taxon>
        <taxon>Phaeobacter</taxon>
    </lineage>
</organism>
<reference evidence="5" key="1">
    <citation type="submission" date="2016-07" db="EMBL/GenBank/DDBJ databases">
        <title>Phaeobacter portensis sp. nov., a tropodithietic acid producing bacterium isolated from a German harbor.</title>
        <authorList>
            <person name="Freese H.M."/>
            <person name="Bunk B."/>
            <person name="Breider S."/>
            <person name="Brinkhoff T."/>
        </authorList>
    </citation>
    <scope>NUCLEOTIDE SEQUENCE [LARGE SCALE GENOMIC DNA]</scope>
    <source>
        <strain evidence="5">P97</strain>
    </source>
</reference>
<sequence>MAKQRLSASITIGGVLEKSFKKNIGLIRSGFENIGDGIKSVKARQKELSRQRVDLVKQGRSVEALDREYEDLERTLEALARKQRRWERAMRDSRRVGESFDRMTSNFGRMGRRVGAGVAAVGAGVFVLASSTASYGDQVAKTAAKLGIGIEALQEYRYAAERSGVSTDTFDSSLTAMQKRLGEAAKGSGAAKKALDQMGLSARDLVAMGPERAMGQIADKLQTIENPAERAAIASALFSRAGIGMINMLGGGSEALRQLREDARKTGYVLSEKAARDAEAFADAQLDAQLTVKGLKNTIGAELMPVVTRSMKTFSAWAISNREDVADFADTAARKLEAALPVIGQVVEGMGKVSTTIGGVISKVATMVGGWENFGMIIGGLFAARTIGSVLSFGFAVARLGVSVAALVPLATGAGGAMGVLSGGLALVKTGIITVGRALMMNPIGLAVGAIAGSAYLIYKHWDQVGPWFGKLWGNVKQTFSGVGGFITGVWRGDWDAAADGLSTAWEGAKGYLTTVLDGIGSVFKTAWVNVIKPVTDKLGVTDAITTAWEGAEATIGTVVSGIGSILQKGYNGTIKPVIDALGSTGGISAAWDEIKTAIGKVIESLAEKFDWLMGKLQPVLDGLSWLRDKGAGAVAGIQDIGSGIRGLLTGEDPGEAPPASGDPSGPTQPPATQNPRSGKAVPKKVSGSYLGGSIGRGFREVGEQGPETIWTSKGGYVAHANATERLARLSERAGPLLDAIGGGLRSAMSKAENVSTPMIQQVQLAADRIAPAVQPAPSPAAAAPVTIYAQINAQHMTANEIAEELERRGRAAQAGALYDQAHDYGQYGGA</sequence>
<feature type="coiled-coil region" evidence="1">
    <location>
        <begin position="55"/>
        <end position="89"/>
    </location>
</feature>
<keyword evidence="3" id="KW-0812">Transmembrane</keyword>
<evidence type="ECO:0000256" key="3">
    <source>
        <dbReference type="SAM" id="Phobius"/>
    </source>
</evidence>
<evidence type="ECO:0000256" key="1">
    <source>
        <dbReference type="SAM" id="Coils"/>
    </source>
</evidence>
<accession>A0A1L3I5A1</accession>
<gene>
    <name evidence="4" type="ORF">PhaeoP97_01874</name>
</gene>
<feature type="transmembrane region" description="Helical" evidence="3">
    <location>
        <begin position="439"/>
        <end position="459"/>
    </location>
</feature>
<protein>
    <submittedName>
        <fullName evidence="4">Putative phage tail tape measure protein</fullName>
    </submittedName>
</protein>
<evidence type="ECO:0000256" key="2">
    <source>
        <dbReference type="SAM" id="MobiDB-lite"/>
    </source>
</evidence>
<dbReference type="EMBL" id="CP016364">
    <property type="protein sequence ID" value="APG47285.1"/>
    <property type="molecule type" value="Genomic_DNA"/>
</dbReference>
<keyword evidence="3" id="KW-0472">Membrane</keyword>
<keyword evidence="1" id="KW-0175">Coiled coil</keyword>
<dbReference type="Proteomes" id="UP000183859">
    <property type="component" value="Chromosome"/>
</dbReference>
<keyword evidence="3" id="KW-1133">Transmembrane helix</keyword>
<dbReference type="PANTHER" id="PTHR37813:SF1">
    <property type="entry name" value="FELS-2 PROPHAGE PROTEIN"/>
    <property type="match status" value="1"/>
</dbReference>
<dbReference type="OrthoDB" id="5461326at2"/>
<feature type="region of interest" description="Disordered" evidence="2">
    <location>
        <begin position="647"/>
        <end position="686"/>
    </location>
</feature>
<proteinExistence type="predicted"/>